<protein>
    <recommendedName>
        <fullName evidence="3">DDE-1 domain-containing protein</fullName>
    </recommendedName>
</protein>
<dbReference type="EnsemblMetazoa" id="Aqu2.1.13194_001">
    <property type="protein sequence ID" value="Aqu2.1.13194_001"/>
    <property type="gene ID" value="Aqu2.1.13194"/>
</dbReference>
<evidence type="ECO:0000256" key="1">
    <source>
        <dbReference type="SAM" id="MobiDB-lite"/>
    </source>
</evidence>
<evidence type="ECO:0000313" key="2">
    <source>
        <dbReference type="EnsemblMetazoa" id="Aqu2.1.13194_001"/>
    </source>
</evidence>
<feature type="compositionally biased region" description="Acidic residues" evidence="1">
    <location>
        <begin position="163"/>
        <end position="180"/>
    </location>
</feature>
<feature type="region of interest" description="Disordered" evidence="1">
    <location>
        <begin position="161"/>
        <end position="208"/>
    </location>
</feature>
<accession>A0A1X7TEZ7</accession>
<name>A0A1X7TEZ7_AMPQE</name>
<feature type="compositionally biased region" description="Acidic residues" evidence="1">
    <location>
        <begin position="187"/>
        <end position="197"/>
    </location>
</feature>
<dbReference type="eggNOG" id="KOG3105">
    <property type="taxonomic scope" value="Eukaryota"/>
</dbReference>
<feature type="compositionally biased region" description="Polar residues" evidence="1">
    <location>
        <begin position="198"/>
        <end position="208"/>
    </location>
</feature>
<dbReference type="STRING" id="400682.A0A1X7TEZ7"/>
<dbReference type="AlphaFoldDB" id="A0A1X7TEZ7"/>
<reference evidence="2" key="1">
    <citation type="submission" date="2017-05" db="UniProtKB">
        <authorList>
            <consortium name="EnsemblMetazoa"/>
        </authorList>
    </citation>
    <scope>IDENTIFICATION</scope>
</reference>
<dbReference type="OMA" id="MCYISAN"/>
<evidence type="ECO:0008006" key="3">
    <source>
        <dbReference type="Google" id="ProtNLM"/>
    </source>
</evidence>
<proteinExistence type="predicted"/>
<organism evidence="2">
    <name type="scientific">Amphimedon queenslandica</name>
    <name type="common">Sponge</name>
    <dbReference type="NCBI Taxonomy" id="400682"/>
    <lineage>
        <taxon>Eukaryota</taxon>
        <taxon>Metazoa</taxon>
        <taxon>Porifera</taxon>
        <taxon>Demospongiae</taxon>
        <taxon>Heteroscleromorpha</taxon>
        <taxon>Haplosclerida</taxon>
        <taxon>Niphatidae</taxon>
        <taxon>Amphimedon</taxon>
    </lineage>
</organism>
<dbReference type="InParanoid" id="A0A1X7TEZ7"/>
<sequence length="208" mass="23575">MSDSLTADYLRKIIGQLSFLKRLLIWDAYWCHTSAATNAELDWLKLDTAIVPEGCTKFIQAADVAWNACFKGHMRTEPSVHEYTINGNLKPPSRTLLCQWVKSALDAVPIETVKKSFISCAITAPLDGKEDDKIHCFKPNQPCDGGRAKLQEEMDRFLNYNYESEEDPFPSDEDEEETENNETLIDNCDDDGCEETSDNNVYTTDDTE</sequence>